<dbReference type="InterPro" id="IPR001936">
    <property type="entry name" value="RasGAP_dom"/>
</dbReference>
<reference evidence="5 6" key="1">
    <citation type="journal article" date="2016" name="Mol. Biol. Evol.">
        <title>Comparative Genomics of Early-Diverging Mushroom-Forming Fungi Provides Insights into the Origins of Lignocellulose Decay Capabilities.</title>
        <authorList>
            <person name="Nagy L.G."/>
            <person name="Riley R."/>
            <person name="Tritt A."/>
            <person name="Adam C."/>
            <person name="Daum C."/>
            <person name="Floudas D."/>
            <person name="Sun H."/>
            <person name="Yadav J.S."/>
            <person name="Pangilinan J."/>
            <person name="Larsson K.H."/>
            <person name="Matsuura K."/>
            <person name="Barry K."/>
            <person name="Labutti K."/>
            <person name="Kuo R."/>
            <person name="Ohm R.A."/>
            <person name="Bhattacharya S.S."/>
            <person name="Shirouzu T."/>
            <person name="Yoshinaga Y."/>
            <person name="Martin F.M."/>
            <person name="Grigoriev I.V."/>
            <person name="Hibbett D.S."/>
        </authorList>
    </citation>
    <scope>NUCLEOTIDE SEQUENCE [LARGE SCALE GENOMIC DNA]</scope>
    <source>
        <strain evidence="5 6">93-53</strain>
    </source>
</reference>
<dbReference type="InterPro" id="IPR011993">
    <property type="entry name" value="PH-like_dom_sf"/>
</dbReference>
<dbReference type="Gene3D" id="2.30.29.30">
    <property type="entry name" value="Pleckstrin-homology domain (PH domain)/Phosphotyrosine-binding domain (PTB)"/>
    <property type="match status" value="1"/>
</dbReference>
<sequence length="2732" mass="303529">MPVRRGSSAAHNVSGSSSRVHRSNGSNHSVSGPSSLAPSSSLTYVNSTAPATPQQKVVSVLVNRLKNKLPCNSGIPLVEVEADDAIQQVVESLVELSQDALDIIGWALTELLEKLAKQTDMHGYRSIDVLQSQLFVLKVLAICMASRWGRRQDGARPSSRNSKQMSTTSSNPSIHESSSTSSHATRRQHGPSEQLSLLVEPPPLDDNCAKYILSVMVLLLRETAPPKYRLMSSANMDFAASHHDFESVEASDMGSSVDLLSAPALPASISPVPRMMSRTRHASSTSLNSTTPSTVSFGQASKHSLMYERTSIVTSKSISALNTLVAKFAGRVVYHLSASNWNVVLSRVRQKIHFLASTTESDPEIVDLQLMVHSAVDRGRLVQALQELSSLLLNMKHDAQAAIAIPLRAAIWNWIDMCPEEYNDTIRYHRRMEGAPERVFDILFDFCESQHRVNVWPTLAALACISSERIRTEYQANSLGMPRGQHGRRDRYFYEMVMRSLTSQKVSEEAVVCALDLCRAAFRIRPEDGAELAIHLIAHDIAHDLRSMLASWNGPKPFYEHPEEIDVALIADILVTMFRYLPAEDVIHVFTVCLEPQRSDAVKISVIKACITLVNEAVRCPWQAPLDELRDAVKHRLFAIYESTTTRRSEIDKHGNVKTRSLRPKAKRYTSETLPDRELLTYSLLALHRAVPEWVFSCLTENHGPEDDPNVIEAWRTPMDPAIKIAMARTSRSLYDAVSRISPDDPAFTATISWMKRSAPSTLATMCTNLIDSRTDLQAQRMWINMAYEVLYRFVRQTNVEHVRECQLTPLRLPAFAVAEIAFLVSLTSADANVTLTAAHCLRLLAQAETAPNAPVSNGFNEDERVKRYPIYEQLGDPKVLLVGRIGHQRRVRKLMRLMPSSSPVHLGVWQECYFRWCTLHEIAINKSIESTANGFDSGTAPIGDRALSAEEGLYQWQNLTLFLAAFGSACLRDQLHPDDLSLNIASEYLADQMRNLRDPTPLLSHFIQTLLNLLLHEDIHVRDTARDALGSEASPRLYTRIFKELDNVVRLTAEGDSVDWDSLAIFVDQFLAILKVLVENVQCLEEIRGMDLCSTLSLVAGFIGRFHDSVAYRLRIKFCSMCEAVFDQAETITMRKDNGSRQKIADIIIEWIQDPALCDRNFLAAQRDLNLSAFRASVKLFDRLQLQPPEGTSGEEAAHVVSRLFIRYSTVLFKAWESARSETFVPDDRSTDKSSSFSGVRIGPRDSHMRELVITGLASLVSANPEVGVKHTMPLAYETDITKRIIFSYIFARVLPQGITLVSQDHKPTVHRQSRLCELVKGPDLSLALAICEVCPPAEVDNLIPVMLNLFDTRTSLMALLKSMIDLEVARTDSDTSLFRGNSTCTRFLSAFANIYGYNYLRSLIIPLVKTMTSMPAGHGYDLDPSKVGEQAAKQNQANIQLVTSSFLEIIISSSNAVPMMLREICAHIAKVVNEQWPEAKFAAVGAFMFLRFISPAIVAPETVDVEILRDDFVIRRGLMLVAKIIQNLANNILFGKEAHMIVLNDFLLANIMNVTRFLSDLNRVNPSGSEEEPEEWLDTSYDDTDTIMLQRFFEKYADKVGKELLSLSKPPAEKGAAQTETSSVHGKRIWDALCAALVELGQPLEGPRMVTISSRMHAEYLDLMSRYEHRDTSPVRELFSEVITTTPQNPVMFVLSASKIDVEVLDIELLLFYIFKTLTSPSFESRDFDLIVDFTCFTLGSQIPIQWLKFAYEVIPVDIRARFRTAHILTPNALALKYIKRLCSLSSGAHLSANYLTYSSMEELLQRLPEGTFLPSLTYARSLEAEPCTRFEEVTMRHTHPMRVPVMLEVAQSHLRITTVKAQLIGGSTSCKTTEIIPLTDINDVYSVSAGHDTHEFIIRKIRHGVTLYFSSSIRETIVKAIRGVKGNMRTVQFPGAERLSRFSNVAATLLHVGMLGVSSGEEELRIAANELLQAVCTYLDFEGKPLVTSKTSLVHGIQGPLLVQLSEALAAFAPHLALDFITEVSTNMSREPVHLRVVCIHYMAPWVKHLVCFTDPANKLYEPSTTKFRDCVRTLVDLTMADDELHYLIQKHVWTEVGKLDSSVVNAVLDELMRAAVDGGADSARCDRVADTVGAISSINVRGRILSRLRKTIGKSSANPTRSLADNPHWNEICCLIRLALVAGHHCRNIVHSQLFVPEIVHLVVLTAATGRTRIRITVYGVVINLLNSQYTARLADDTASPEIQALLSECEQSETLRLFGLRRPTPTSDYVNQDPSNDKQYIDTMESMVRFLSRVLETIAGTKGLLNVWRARWMSLITSSAFQLSPAVQTRAFVALGILATSDVDDDLLYQMLVAFKTALAKSSENDTTSVVSMLRCIRNVVPALPRNSRYLCQLFWLAVALLQSGHMLLYEEAIHLLRVALEVMNSQGAFSDSGVSATLLDGRVPLEEVACQLDRLLGLSFESSFSFSLASIIFKGLRHAGLRESAETALRSLVTVTAGSCSSDHHADDGPGTPVCPDVLGYFVALLPTVTTTKKFKRLLKECDVDESWLKQDFLSSSSDEEPLARVPFALLGLSDGNTALFVTSLIGAMLTSAQGDDAESQILYNILSDVANAFPDIVSLTYESLQDKIKEAFANSSSPGILSAVSNLFRVAVHDSDNRASATGGSTSSLSIDDAATHGPGRSHLFALEEQSMQGLANSFQFLPANQGHATKMINWISELVMKIIE</sequence>
<dbReference type="STRING" id="1314785.A0A165E9G5"/>
<dbReference type="InterPro" id="IPR039360">
    <property type="entry name" value="Ras_GTPase"/>
</dbReference>
<evidence type="ECO:0000313" key="5">
    <source>
        <dbReference type="EMBL" id="KZT06527.1"/>
    </source>
</evidence>
<feature type="domain" description="Ras-GAP" evidence="4">
    <location>
        <begin position="1340"/>
        <end position="1532"/>
    </location>
</feature>
<dbReference type="PROSITE" id="PS00509">
    <property type="entry name" value="RAS_GTPASE_ACTIV_1"/>
    <property type="match status" value="1"/>
</dbReference>
<feature type="region of interest" description="Disordered" evidence="3">
    <location>
        <begin position="151"/>
        <end position="200"/>
    </location>
</feature>
<dbReference type="GO" id="GO:0005096">
    <property type="term" value="F:GTPase activator activity"/>
    <property type="evidence" value="ECO:0007669"/>
    <property type="project" value="UniProtKB-KW"/>
</dbReference>
<organism evidence="5 6">
    <name type="scientific">Laetiporus sulphureus 93-53</name>
    <dbReference type="NCBI Taxonomy" id="1314785"/>
    <lineage>
        <taxon>Eukaryota</taxon>
        <taxon>Fungi</taxon>
        <taxon>Dikarya</taxon>
        <taxon>Basidiomycota</taxon>
        <taxon>Agaricomycotina</taxon>
        <taxon>Agaricomycetes</taxon>
        <taxon>Polyporales</taxon>
        <taxon>Laetiporus</taxon>
    </lineage>
</organism>
<evidence type="ECO:0000313" key="6">
    <source>
        <dbReference type="Proteomes" id="UP000076871"/>
    </source>
</evidence>
<dbReference type="Gene3D" id="3.40.525.10">
    <property type="entry name" value="CRAL-TRIO lipid binding domain"/>
    <property type="match status" value="1"/>
</dbReference>
<dbReference type="SUPFAM" id="SSF48350">
    <property type="entry name" value="GTPase activation domain, GAP"/>
    <property type="match status" value="1"/>
</dbReference>
<keyword evidence="2" id="KW-0597">Phosphoprotein</keyword>
<gene>
    <name evidence="5" type="ORF">LAESUDRAFT_725981</name>
</gene>
<evidence type="ECO:0000256" key="1">
    <source>
        <dbReference type="ARBA" id="ARBA00022468"/>
    </source>
</evidence>
<dbReference type="SMART" id="SM00323">
    <property type="entry name" value="RasGAP"/>
    <property type="match status" value="1"/>
</dbReference>
<proteinExistence type="predicted"/>
<dbReference type="Pfam" id="PF00616">
    <property type="entry name" value="RasGAP"/>
    <property type="match status" value="1"/>
</dbReference>
<dbReference type="SUPFAM" id="SSF48371">
    <property type="entry name" value="ARM repeat"/>
    <property type="match status" value="1"/>
</dbReference>
<dbReference type="PANTHER" id="PTHR10194">
    <property type="entry name" value="RAS GTPASE-ACTIVATING PROTEINS"/>
    <property type="match status" value="1"/>
</dbReference>
<dbReference type="PANTHER" id="PTHR10194:SF142">
    <property type="entry name" value="NEUROFIBROMIN"/>
    <property type="match status" value="1"/>
</dbReference>
<dbReference type="InterPro" id="IPR016024">
    <property type="entry name" value="ARM-type_fold"/>
</dbReference>
<protein>
    <recommendedName>
        <fullName evidence="4">Ras-GAP domain-containing protein</fullName>
    </recommendedName>
</protein>
<dbReference type="OrthoDB" id="28245at2759"/>
<feature type="compositionally biased region" description="Low complexity" evidence="3">
    <location>
        <begin position="166"/>
        <end position="182"/>
    </location>
</feature>
<dbReference type="InterPro" id="IPR008936">
    <property type="entry name" value="Rho_GTPase_activation_prot"/>
</dbReference>
<dbReference type="RefSeq" id="XP_040764267.1">
    <property type="nucleotide sequence ID" value="XM_040908929.1"/>
</dbReference>
<keyword evidence="1" id="KW-0343">GTPase activation</keyword>
<dbReference type="InterPro" id="IPR023152">
    <property type="entry name" value="RasGAP_CS"/>
</dbReference>
<feature type="region of interest" description="Disordered" evidence="3">
    <location>
        <begin position="1"/>
        <end position="37"/>
    </location>
</feature>
<evidence type="ECO:0000256" key="3">
    <source>
        <dbReference type="SAM" id="MobiDB-lite"/>
    </source>
</evidence>
<feature type="compositionally biased region" description="Low complexity" evidence="3">
    <location>
        <begin position="1"/>
        <end position="18"/>
    </location>
</feature>
<dbReference type="InterPro" id="IPR036865">
    <property type="entry name" value="CRAL-TRIO_dom_sf"/>
</dbReference>
<dbReference type="PROSITE" id="PS50018">
    <property type="entry name" value="RAS_GTPASE_ACTIV_2"/>
    <property type="match status" value="1"/>
</dbReference>
<dbReference type="Proteomes" id="UP000076871">
    <property type="component" value="Unassembled WGS sequence"/>
</dbReference>
<dbReference type="EMBL" id="KV427624">
    <property type="protein sequence ID" value="KZT06527.1"/>
    <property type="molecule type" value="Genomic_DNA"/>
</dbReference>
<dbReference type="Gene3D" id="1.10.506.10">
    <property type="entry name" value="GTPase Activation - p120gap, domain 1"/>
    <property type="match status" value="2"/>
</dbReference>
<keyword evidence="6" id="KW-1185">Reference proteome</keyword>
<dbReference type="GeneID" id="63825958"/>
<dbReference type="InParanoid" id="A0A165E9G5"/>
<name>A0A165E9G5_9APHY</name>
<accession>A0A165E9G5</accession>
<dbReference type="Pfam" id="PF13716">
    <property type="entry name" value="CRAL_TRIO_2"/>
    <property type="match status" value="1"/>
</dbReference>
<dbReference type="InterPro" id="IPR001251">
    <property type="entry name" value="CRAL-TRIO_dom"/>
</dbReference>
<evidence type="ECO:0000256" key="2">
    <source>
        <dbReference type="ARBA" id="ARBA00022553"/>
    </source>
</evidence>
<evidence type="ECO:0000259" key="4">
    <source>
        <dbReference type="PROSITE" id="PS50018"/>
    </source>
</evidence>